<keyword evidence="2" id="KW-0067">ATP-binding</keyword>
<name>E1IHD0_9CHLR</name>
<dbReference type="InterPro" id="IPR007560">
    <property type="entry name" value="Restrct_endonuc_IV_Mrr"/>
</dbReference>
<dbReference type="EMBL" id="ADVR01000114">
    <property type="protein sequence ID" value="EFO79383.1"/>
    <property type="molecule type" value="Genomic_DNA"/>
</dbReference>
<dbReference type="SUPFAM" id="SSF52980">
    <property type="entry name" value="Restriction endonuclease-like"/>
    <property type="match status" value="1"/>
</dbReference>
<dbReference type="AlphaFoldDB" id="E1IHD0"/>
<reference evidence="2 3" key="1">
    <citation type="journal article" date="2011" name="J. Bacteriol.">
        <title>Draft genome sequence of the anoxygenic filamentous phototrophic bacterium Oscillochloris trichoides subsp. DG-6.</title>
        <authorList>
            <person name="Kuznetsov B.B."/>
            <person name="Ivanovsky R.N."/>
            <person name="Keppen O.I."/>
            <person name="Sukhacheva M.V."/>
            <person name="Bumazhkin B.K."/>
            <person name="Patutina E.O."/>
            <person name="Beletsky A.V."/>
            <person name="Mardanov A.V."/>
            <person name="Baslerov R.V."/>
            <person name="Panteleeva A.N."/>
            <person name="Kolganova T.V."/>
            <person name="Ravin N.V."/>
            <person name="Skryabin K.G."/>
        </authorList>
    </citation>
    <scope>NUCLEOTIDE SEQUENCE [LARGE SCALE GENOMIC DNA]</scope>
    <source>
        <strain evidence="2 3">DG-6</strain>
    </source>
</reference>
<keyword evidence="2" id="KW-0347">Helicase</keyword>
<gene>
    <name evidence="2" type="ORF">OSCT_2731</name>
</gene>
<organism evidence="2 3">
    <name type="scientific">Oscillochloris trichoides DG-6</name>
    <dbReference type="NCBI Taxonomy" id="765420"/>
    <lineage>
        <taxon>Bacteria</taxon>
        <taxon>Bacillati</taxon>
        <taxon>Chloroflexota</taxon>
        <taxon>Chloroflexia</taxon>
        <taxon>Chloroflexales</taxon>
        <taxon>Chloroflexineae</taxon>
        <taxon>Oscillochloridaceae</taxon>
        <taxon>Oscillochloris</taxon>
    </lineage>
</organism>
<sequence>MPHPPHNPDLQHQLREHIFALSPYAFELLAGDLLPYIGLQHVTVTRQRGDGGIDAEGDLITPSGLVRVRTGVQVKRHRNNIGRPDIDRFIGALGGKFRHGLFITTSNYAPQALQKAKESPLIGVDTINGGQLIALMQQHNLGVCEHAEAPRVDADFFLQFEAQARLHAGQLKDAPATYLASQNEATLRPQDDLISMHTLGFELRVDPYTVQDWVRNGRLTPDSAPLVGQRERYFFRRDRIATIRHELGLDALPSSGAEWRQAFLDFARSRQMTRSYKPVLLLVLLRHVDRRGEAHIDRIAQEFRAFYQQQARDGHLIESDGPLHQPDQADLEAVRRLIIKHPLERFILQHFLEYDPATGMVRFTPELWQELRAYELRDLQASAEAQLHAYRQRRGYPPSP</sequence>
<proteinExistence type="predicted"/>
<evidence type="ECO:0000313" key="3">
    <source>
        <dbReference type="Proteomes" id="UP000054010"/>
    </source>
</evidence>
<dbReference type="STRING" id="765420.OSCT_2731"/>
<dbReference type="PANTHER" id="PTHR30015:SF7">
    <property type="entry name" value="TYPE IV METHYL-DIRECTED RESTRICTION ENZYME ECOKMRR"/>
    <property type="match status" value="1"/>
</dbReference>
<dbReference type="GO" id="GO:0004386">
    <property type="term" value="F:helicase activity"/>
    <property type="evidence" value="ECO:0007669"/>
    <property type="project" value="UniProtKB-KW"/>
</dbReference>
<dbReference type="InterPro" id="IPR052906">
    <property type="entry name" value="Type_IV_Methyl-Rstrct_Enzyme"/>
</dbReference>
<dbReference type="Pfam" id="PF04471">
    <property type="entry name" value="Mrr_cat"/>
    <property type="match status" value="1"/>
</dbReference>
<dbReference type="HOGENOM" id="CLU_688569_0_0_0"/>
<keyword evidence="2" id="KW-0547">Nucleotide-binding</keyword>
<dbReference type="Proteomes" id="UP000054010">
    <property type="component" value="Unassembled WGS sequence"/>
</dbReference>
<evidence type="ECO:0000313" key="2">
    <source>
        <dbReference type="EMBL" id="EFO79383.1"/>
    </source>
</evidence>
<dbReference type="GO" id="GO:0003677">
    <property type="term" value="F:DNA binding"/>
    <property type="evidence" value="ECO:0007669"/>
    <property type="project" value="InterPro"/>
</dbReference>
<keyword evidence="2" id="KW-0378">Hydrolase</keyword>
<dbReference type="OrthoDB" id="9803736at2"/>
<dbReference type="eggNOG" id="COG1715">
    <property type="taxonomic scope" value="Bacteria"/>
</dbReference>
<dbReference type="InterPro" id="IPR011856">
    <property type="entry name" value="tRNA_endonuc-like_dom_sf"/>
</dbReference>
<accession>E1IHD0</accession>
<keyword evidence="3" id="KW-1185">Reference proteome</keyword>
<dbReference type="Gene3D" id="3.40.1350.10">
    <property type="match status" value="1"/>
</dbReference>
<feature type="domain" description="Restriction endonuclease type IV Mrr" evidence="1">
    <location>
        <begin position="20"/>
        <end position="136"/>
    </location>
</feature>
<dbReference type="InterPro" id="IPR011335">
    <property type="entry name" value="Restrct_endonuc-II-like"/>
</dbReference>
<comment type="caution">
    <text evidence="2">The sequence shown here is derived from an EMBL/GenBank/DDBJ whole genome shotgun (WGS) entry which is preliminary data.</text>
</comment>
<dbReference type="GO" id="GO:0009307">
    <property type="term" value="P:DNA restriction-modification system"/>
    <property type="evidence" value="ECO:0007669"/>
    <property type="project" value="InterPro"/>
</dbReference>
<protein>
    <submittedName>
        <fullName evidence="2">Superfamily II DNA/RNA helicase</fullName>
    </submittedName>
</protein>
<dbReference type="PANTHER" id="PTHR30015">
    <property type="entry name" value="MRR RESTRICTION SYSTEM PROTEIN"/>
    <property type="match status" value="1"/>
</dbReference>
<dbReference type="eggNOG" id="COG3587">
    <property type="taxonomic scope" value="Bacteria"/>
</dbReference>
<dbReference type="GO" id="GO:0015666">
    <property type="term" value="F:restriction endodeoxyribonuclease activity"/>
    <property type="evidence" value="ECO:0007669"/>
    <property type="project" value="TreeGrafter"/>
</dbReference>
<evidence type="ECO:0000259" key="1">
    <source>
        <dbReference type="Pfam" id="PF04471"/>
    </source>
</evidence>